<evidence type="ECO:0000256" key="10">
    <source>
        <dbReference type="ARBA" id="ARBA00029409"/>
    </source>
</evidence>
<protein>
    <recommendedName>
        <fullName evidence="4">2-amino-4-hydroxy-6-hydroxymethyldihydropteridine pyrophosphokinase</fullName>
        <ecNumber evidence="3">2.7.6.3</ecNumber>
    </recommendedName>
    <alternativeName>
        <fullName evidence="11">6-hydroxymethyl-7,8-dihydropterin pyrophosphokinase</fullName>
    </alternativeName>
    <alternativeName>
        <fullName evidence="12">7,8-dihydro-6-hydroxymethylpterin-pyrophosphokinase</fullName>
    </alternativeName>
</protein>
<reference evidence="14 15" key="1">
    <citation type="submission" date="2023-12" db="EMBL/GenBank/DDBJ databases">
        <title>Denitrificimonas halotolerans sp. nov.,a novel species isolated from landfill leachate.</title>
        <authorList>
            <person name="Wang S."/>
        </authorList>
    </citation>
    <scope>NUCLEOTIDE SEQUENCE [LARGE SCALE GENOMIC DNA]</scope>
    <source>
        <strain evidence="14 15">JX-1</strain>
    </source>
</reference>
<dbReference type="Pfam" id="PF01288">
    <property type="entry name" value="HPPK"/>
    <property type="match status" value="1"/>
</dbReference>
<gene>
    <name evidence="14" type="primary">folK</name>
    <name evidence="14" type="ORF">TOI97_04225</name>
</gene>
<dbReference type="PANTHER" id="PTHR43071">
    <property type="entry name" value="2-AMINO-4-HYDROXY-6-HYDROXYMETHYLDIHYDROPTERIDINE PYROPHOSPHOKINASE"/>
    <property type="match status" value="1"/>
</dbReference>
<proteinExistence type="inferred from homology"/>
<dbReference type="EMBL" id="JAXIVU010000003">
    <property type="protein sequence ID" value="MDY7218778.1"/>
    <property type="molecule type" value="Genomic_DNA"/>
</dbReference>
<name>A0ABU5GP54_9GAMM</name>
<dbReference type="NCBIfam" id="TIGR01498">
    <property type="entry name" value="folK"/>
    <property type="match status" value="1"/>
</dbReference>
<evidence type="ECO:0000256" key="4">
    <source>
        <dbReference type="ARBA" id="ARBA00016218"/>
    </source>
</evidence>
<evidence type="ECO:0000256" key="9">
    <source>
        <dbReference type="ARBA" id="ARBA00022909"/>
    </source>
</evidence>
<keyword evidence="9" id="KW-0289">Folate biosynthesis</keyword>
<dbReference type="GO" id="GO:0003848">
    <property type="term" value="F:2-amino-4-hydroxy-6-hydroxymethyldihydropteridine diphosphokinase activity"/>
    <property type="evidence" value="ECO:0007669"/>
    <property type="project" value="UniProtKB-EC"/>
</dbReference>
<comment type="pathway">
    <text evidence="1">Cofactor biosynthesis; tetrahydrofolate biosynthesis; 2-amino-4-hydroxy-6-hydroxymethyl-7,8-dihydropteridine diphosphate from 7,8-dihydroneopterin triphosphate: step 4/4.</text>
</comment>
<dbReference type="InterPro" id="IPR035907">
    <property type="entry name" value="Hppk_sf"/>
</dbReference>
<evidence type="ECO:0000256" key="2">
    <source>
        <dbReference type="ARBA" id="ARBA00005810"/>
    </source>
</evidence>
<evidence type="ECO:0000256" key="11">
    <source>
        <dbReference type="ARBA" id="ARBA00029766"/>
    </source>
</evidence>
<keyword evidence="5 14" id="KW-0808">Transferase</keyword>
<dbReference type="SUPFAM" id="SSF55083">
    <property type="entry name" value="6-hydroxymethyl-7,8-dihydropterin pyrophosphokinase, HPPK"/>
    <property type="match status" value="1"/>
</dbReference>
<keyword evidence="7" id="KW-0418">Kinase</keyword>
<dbReference type="Gene3D" id="3.30.70.560">
    <property type="entry name" value="7,8-Dihydro-6-hydroxymethylpterin-pyrophosphokinase HPPK"/>
    <property type="match status" value="1"/>
</dbReference>
<evidence type="ECO:0000256" key="6">
    <source>
        <dbReference type="ARBA" id="ARBA00022741"/>
    </source>
</evidence>
<evidence type="ECO:0000313" key="15">
    <source>
        <dbReference type="Proteomes" id="UP001294570"/>
    </source>
</evidence>
<evidence type="ECO:0000256" key="8">
    <source>
        <dbReference type="ARBA" id="ARBA00022840"/>
    </source>
</evidence>
<dbReference type="CDD" id="cd00483">
    <property type="entry name" value="HPPK"/>
    <property type="match status" value="1"/>
</dbReference>
<comment type="caution">
    <text evidence="14">The sequence shown here is derived from an EMBL/GenBank/DDBJ whole genome shotgun (WGS) entry which is preliminary data.</text>
</comment>
<dbReference type="RefSeq" id="WP_321552872.1">
    <property type="nucleotide sequence ID" value="NZ_JAXIVU010000003.1"/>
</dbReference>
<evidence type="ECO:0000256" key="1">
    <source>
        <dbReference type="ARBA" id="ARBA00005051"/>
    </source>
</evidence>
<evidence type="ECO:0000259" key="13">
    <source>
        <dbReference type="PROSITE" id="PS00794"/>
    </source>
</evidence>
<sequence length="169" mass="19027">MEQVYIGLGSNLRDPEQQLNAALHALAQLPHTRLVAVSAYYSSAPLGPADQPRYTNAAAHLETTLEPHILLDHLQAIELNQGRERKAERWGPRTLDLDILIFGERIMNDERLCIPHYHMHARPFVLLPLAELCPVDFQLPDGRLLTDLLSACPVDPTLQRLHTPQLAKL</sequence>
<evidence type="ECO:0000256" key="3">
    <source>
        <dbReference type="ARBA" id="ARBA00013253"/>
    </source>
</evidence>
<dbReference type="Proteomes" id="UP001294570">
    <property type="component" value="Unassembled WGS sequence"/>
</dbReference>
<accession>A0ABU5GP54</accession>
<feature type="domain" description="7,8-dihydro-6-hydroxymethylpterin-pyrophosphokinase" evidence="13">
    <location>
        <begin position="89"/>
        <end position="100"/>
    </location>
</feature>
<evidence type="ECO:0000313" key="14">
    <source>
        <dbReference type="EMBL" id="MDY7218778.1"/>
    </source>
</evidence>
<dbReference type="PANTHER" id="PTHR43071:SF1">
    <property type="entry name" value="2-AMINO-4-HYDROXY-6-HYDROXYMETHYLDIHYDROPTERIDINE PYROPHOSPHOKINASE"/>
    <property type="match status" value="1"/>
</dbReference>
<evidence type="ECO:0000256" key="7">
    <source>
        <dbReference type="ARBA" id="ARBA00022777"/>
    </source>
</evidence>
<keyword evidence="6" id="KW-0547">Nucleotide-binding</keyword>
<comment type="function">
    <text evidence="10">Catalyzes the transfer of pyrophosphate from adenosine triphosphate (ATP) to 6-hydroxymethyl-7,8-dihydropterin, an enzymatic step in folate biosynthesis pathway.</text>
</comment>
<evidence type="ECO:0000256" key="5">
    <source>
        <dbReference type="ARBA" id="ARBA00022679"/>
    </source>
</evidence>
<keyword evidence="8" id="KW-0067">ATP-binding</keyword>
<dbReference type="EC" id="2.7.6.3" evidence="3"/>
<evidence type="ECO:0000256" key="12">
    <source>
        <dbReference type="ARBA" id="ARBA00033413"/>
    </source>
</evidence>
<comment type="similarity">
    <text evidence="2">Belongs to the HPPK family.</text>
</comment>
<keyword evidence="15" id="KW-1185">Reference proteome</keyword>
<dbReference type="PROSITE" id="PS00794">
    <property type="entry name" value="HPPK"/>
    <property type="match status" value="1"/>
</dbReference>
<organism evidence="14 15">
    <name type="scientific">Denitrificimonas halotolerans</name>
    <dbReference type="NCBI Taxonomy" id="3098930"/>
    <lineage>
        <taxon>Bacteria</taxon>
        <taxon>Pseudomonadati</taxon>
        <taxon>Pseudomonadota</taxon>
        <taxon>Gammaproteobacteria</taxon>
        <taxon>Pseudomonadales</taxon>
        <taxon>Pseudomonadaceae</taxon>
        <taxon>Denitrificimonas</taxon>
    </lineage>
</organism>
<dbReference type="InterPro" id="IPR000550">
    <property type="entry name" value="Hppk"/>
</dbReference>